<sequence>MRYLKATAHGKGCHGPADTVTLQFYQHHADCPDEMIHEFIGVDTTGKGEVDFLRLADPKPDAHPEALDVDKRQLEAFANSFFKLNWFNSKGHSQRALTLYVDHFSKTQRPNAVKLDFYESIAPRGRASLIYKAAAYDGDGDGVLESFTSSDVDRNGVADQADKELIRSLCTAFLALAWYEV</sequence>
<reference evidence="1 2" key="1">
    <citation type="submission" date="2020-10" db="EMBL/GenBank/DDBJ databases">
        <title>High quality whole genome sequence of Pseudomonas poae PMA22.</title>
        <authorList>
            <person name="Hernandez J.G."/>
            <person name="Rodriguez P."/>
            <person name="Cuevas C."/>
            <person name="de la Calle F."/>
            <person name="Galan B."/>
            <person name="Garcia J.L."/>
        </authorList>
    </citation>
    <scope>NUCLEOTIDE SEQUENCE [LARGE SCALE GENOMIC DNA]</scope>
    <source>
        <strain evidence="1 2">PMA22</strain>
    </source>
</reference>
<proteinExistence type="predicted"/>
<evidence type="ECO:0000313" key="2">
    <source>
        <dbReference type="Proteomes" id="UP000594923"/>
    </source>
</evidence>
<dbReference type="EMBL" id="CP063073">
    <property type="protein sequence ID" value="QOQ74813.1"/>
    <property type="molecule type" value="Genomic_DNA"/>
</dbReference>
<organism evidence="1 2">
    <name type="scientific">Pseudomonas poae</name>
    <dbReference type="NCBI Taxonomy" id="200451"/>
    <lineage>
        <taxon>Bacteria</taxon>
        <taxon>Pseudomonadati</taxon>
        <taxon>Pseudomonadota</taxon>
        <taxon>Gammaproteobacteria</taxon>
        <taxon>Pseudomonadales</taxon>
        <taxon>Pseudomonadaceae</taxon>
        <taxon>Pseudomonas</taxon>
    </lineage>
</organism>
<dbReference type="RefSeq" id="WP_197626469.1">
    <property type="nucleotide sequence ID" value="NZ_CP063073.1"/>
</dbReference>
<protein>
    <submittedName>
        <fullName evidence="1">Uncharacterized protein</fullName>
    </submittedName>
</protein>
<accession>A0A7M1KEV4</accession>
<gene>
    <name evidence="1" type="ORF">IMF22_25590</name>
</gene>
<dbReference type="Proteomes" id="UP000594923">
    <property type="component" value="Chromosome"/>
</dbReference>
<name>A0A7M1KEV4_9PSED</name>
<dbReference type="AlphaFoldDB" id="A0A7M1KEV4"/>
<evidence type="ECO:0000313" key="1">
    <source>
        <dbReference type="EMBL" id="QOQ74813.1"/>
    </source>
</evidence>